<keyword evidence="7" id="KW-0067">ATP-binding</keyword>
<dbReference type="EnsemblMetazoa" id="XM_031929768">
    <property type="protein sequence ID" value="XP_031785628"/>
    <property type="gene ID" value="LOC116417283"/>
</dbReference>
<dbReference type="GO" id="GO:0031123">
    <property type="term" value="P:RNA 3'-end processing"/>
    <property type="evidence" value="ECO:0007669"/>
    <property type="project" value="InterPro"/>
</dbReference>
<comment type="subcellular location">
    <subcellularLocation>
        <location evidence="1">Nucleus</location>
    </subcellularLocation>
</comment>
<dbReference type="RefSeq" id="XP_031785628.1">
    <property type="nucleotide sequence ID" value="XM_031929768.1"/>
</dbReference>
<dbReference type="PANTHER" id="PTHR10682:SF10">
    <property type="entry name" value="POLYNUCLEOTIDE ADENYLYLTRANSFERASE"/>
    <property type="match status" value="1"/>
</dbReference>
<dbReference type="PANTHER" id="PTHR10682">
    <property type="entry name" value="POLY A POLYMERASE"/>
    <property type="match status" value="1"/>
</dbReference>
<keyword evidence="6" id="KW-0547">Nucleotide-binding</keyword>
<dbReference type="InterPro" id="IPR011068">
    <property type="entry name" value="NuclTrfase_I-like_C"/>
</dbReference>
<dbReference type="Proteomes" id="UP000002358">
    <property type="component" value="Chromosome 4"/>
</dbReference>
<dbReference type="Gene3D" id="3.30.70.590">
    <property type="entry name" value="Poly(A) polymerase predicted RNA binding domain"/>
    <property type="match status" value="1"/>
</dbReference>
<comment type="similarity">
    <text evidence="2">Belongs to the poly(A) polymerase family.</text>
</comment>
<keyword evidence="8" id="KW-0539">Nucleus</keyword>
<organism evidence="12 13">
    <name type="scientific">Nasonia vitripennis</name>
    <name type="common">Parasitic wasp</name>
    <dbReference type="NCBI Taxonomy" id="7425"/>
    <lineage>
        <taxon>Eukaryota</taxon>
        <taxon>Metazoa</taxon>
        <taxon>Ecdysozoa</taxon>
        <taxon>Arthropoda</taxon>
        <taxon>Hexapoda</taxon>
        <taxon>Insecta</taxon>
        <taxon>Pterygota</taxon>
        <taxon>Neoptera</taxon>
        <taxon>Endopterygota</taxon>
        <taxon>Hymenoptera</taxon>
        <taxon>Apocrita</taxon>
        <taxon>Proctotrupomorpha</taxon>
        <taxon>Chalcidoidea</taxon>
        <taxon>Pteromalidae</taxon>
        <taxon>Pteromalinae</taxon>
        <taxon>Nasonia</taxon>
    </lineage>
</organism>
<dbReference type="InParanoid" id="A0A7M7T9W3"/>
<dbReference type="EC" id="2.7.7.19" evidence="3"/>
<dbReference type="SMR" id="A0A7M7T9W3"/>
<dbReference type="SUPFAM" id="SSF81631">
    <property type="entry name" value="PAP/OAS1 substrate-binding domain"/>
    <property type="match status" value="1"/>
</dbReference>
<evidence type="ECO:0000256" key="2">
    <source>
        <dbReference type="ARBA" id="ARBA00010912"/>
    </source>
</evidence>
<dbReference type="InterPro" id="IPR007010">
    <property type="entry name" value="PolA_pol_RNA-bd_dom"/>
</dbReference>
<dbReference type="GO" id="GO:0003723">
    <property type="term" value="F:RNA binding"/>
    <property type="evidence" value="ECO:0007669"/>
    <property type="project" value="InterPro"/>
</dbReference>
<reference evidence="12" key="1">
    <citation type="submission" date="2021-01" db="UniProtKB">
        <authorList>
            <consortium name="EnsemblMetazoa"/>
        </authorList>
    </citation>
    <scope>IDENTIFICATION</scope>
</reference>
<dbReference type="OrthoDB" id="412748at2759"/>
<dbReference type="InterPro" id="IPR007012">
    <property type="entry name" value="PolA_pol_cen_dom"/>
</dbReference>
<dbReference type="KEGG" id="nvi:116417283"/>
<keyword evidence="5" id="KW-0808">Transferase</keyword>
<keyword evidence="13" id="KW-1185">Reference proteome</keyword>
<comment type="catalytic activity">
    <reaction evidence="9">
        <text>RNA(n) + ATP = RNA(n)-3'-adenine ribonucleotide + diphosphate</text>
        <dbReference type="Rhea" id="RHEA:11332"/>
        <dbReference type="Rhea" id="RHEA-COMP:14527"/>
        <dbReference type="Rhea" id="RHEA-COMP:17347"/>
        <dbReference type="ChEBI" id="CHEBI:30616"/>
        <dbReference type="ChEBI" id="CHEBI:33019"/>
        <dbReference type="ChEBI" id="CHEBI:140395"/>
        <dbReference type="ChEBI" id="CHEBI:173115"/>
        <dbReference type="EC" id="2.7.7.19"/>
    </reaction>
</comment>
<evidence type="ECO:0000256" key="5">
    <source>
        <dbReference type="ARBA" id="ARBA00022679"/>
    </source>
</evidence>
<dbReference type="GeneID" id="116417283"/>
<evidence type="ECO:0000256" key="1">
    <source>
        <dbReference type="ARBA" id="ARBA00004123"/>
    </source>
</evidence>
<evidence type="ECO:0000256" key="3">
    <source>
        <dbReference type="ARBA" id="ARBA00012388"/>
    </source>
</evidence>
<dbReference type="Pfam" id="PF04926">
    <property type="entry name" value="PAP_RNA-bind"/>
    <property type="match status" value="1"/>
</dbReference>
<proteinExistence type="inferred from homology"/>
<evidence type="ECO:0000256" key="7">
    <source>
        <dbReference type="ARBA" id="ARBA00022840"/>
    </source>
</evidence>
<evidence type="ECO:0000256" key="4">
    <source>
        <dbReference type="ARBA" id="ARBA00022664"/>
    </source>
</evidence>
<dbReference type="GO" id="GO:0005524">
    <property type="term" value="F:ATP binding"/>
    <property type="evidence" value="ECO:0007669"/>
    <property type="project" value="UniProtKB-KW"/>
</dbReference>
<evidence type="ECO:0000259" key="11">
    <source>
        <dbReference type="Pfam" id="PF04928"/>
    </source>
</evidence>
<dbReference type="SUPFAM" id="SSF55003">
    <property type="entry name" value="PAP/Archaeal CCA-adding enzyme, C-terminal domain"/>
    <property type="match status" value="1"/>
</dbReference>
<feature type="domain" description="Poly(A) polymerase RNA-binding" evidence="10">
    <location>
        <begin position="201"/>
        <end position="258"/>
    </location>
</feature>
<accession>A0A7M7T9W3</accession>
<name>A0A7M7T9W3_NASVI</name>
<protein>
    <recommendedName>
        <fullName evidence="3">polynucleotide adenylyltransferase</fullName>
        <ecNumber evidence="3">2.7.7.19</ecNumber>
    </recommendedName>
</protein>
<evidence type="ECO:0000313" key="12">
    <source>
        <dbReference type="EnsemblMetazoa" id="XP_031785628"/>
    </source>
</evidence>
<evidence type="ECO:0000259" key="10">
    <source>
        <dbReference type="Pfam" id="PF04926"/>
    </source>
</evidence>
<evidence type="ECO:0000313" key="13">
    <source>
        <dbReference type="Proteomes" id="UP000002358"/>
    </source>
</evidence>
<dbReference type="Pfam" id="PF04928">
    <property type="entry name" value="PAP_central"/>
    <property type="match status" value="1"/>
</dbReference>
<feature type="domain" description="Poly(A) polymerase central" evidence="11">
    <location>
        <begin position="84"/>
        <end position="198"/>
    </location>
</feature>
<dbReference type="Gene3D" id="1.10.1410.10">
    <property type="match status" value="1"/>
</dbReference>
<dbReference type="AlphaFoldDB" id="A0A7M7T9W3"/>
<dbReference type="GO" id="GO:1990817">
    <property type="term" value="F:poly(A) RNA polymerase activity"/>
    <property type="evidence" value="ECO:0007669"/>
    <property type="project" value="UniProtKB-EC"/>
</dbReference>
<evidence type="ECO:0000256" key="6">
    <source>
        <dbReference type="ARBA" id="ARBA00022741"/>
    </source>
</evidence>
<sequence length="336" mass="38524">MWRVFKQKLGKNAKKDRNINQIYDDRKNLINNHTDIANHFNSYFSSIGKTLSDQIVQPMNNGGVDNINSKSLKTLTQYIVDPLVILVARTCQLYPNAAPATLIQKFFQIFSIWEWPRPVLLKSVKKVHLGLQVWDPRVNAADRPPYQLMPIITPAYPQQNSTFNVTISTRTIMEEAIKTGLAITKDAMGKASWDKLFEPPNFFDKYKHFVILSASSLPEDAQLEWSGFIESKIRHLIGSFDRNPNITLAHINPKSFPSLKPEADEHVCMWLIGLKFRKAENLNIDLTSDIKSFIETTERQAKKINNLFKNGMFLQNYIAANQIKRGRKTSSNTQQN</sequence>
<evidence type="ECO:0000256" key="9">
    <source>
        <dbReference type="ARBA" id="ARBA00048830"/>
    </source>
</evidence>
<keyword evidence="4" id="KW-0507">mRNA processing</keyword>
<evidence type="ECO:0000256" key="8">
    <source>
        <dbReference type="ARBA" id="ARBA00023242"/>
    </source>
</evidence>
<dbReference type="GO" id="GO:0005634">
    <property type="term" value="C:nucleus"/>
    <property type="evidence" value="ECO:0007669"/>
    <property type="project" value="UniProtKB-SubCell"/>
</dbReference>
<dbReference type="GO" id="GO:0006397">
    <property type="term" value="P:mRNA processing"/>
    <property type="evidence" value="ECO:0007669"/>
    <property type="project" value="UniProtKB-KW"/>
</dbReference>